<protein>
    <recommendedName>
        <fullName evidence="1">Calmodulin</fullName>
    </recommendedName>
</protein>
<evidence type="ECO:0000256" key="2">
    <source>
        <dbReference type="ARBA" id="ARBA00022723"/>
    </source>
</evidence>
<feature type="domain" description="EF-hand" evidence="5">
    <location>
        <begin position="11"/>
        <end position="46"/>
    </location>
</feature>
<sequence length="192" mass="21945">MFVAPFNLSRQRRVELRQAFDDLDTKKIGYLSLERFVFLLKSIGVNISKRDLLAVTAENQERGDFSFEDLLLVAQVVYNDVAIERGLLKALRQICPKGAKAIPTATLREYLLKLGMGVKLSEEEVDMFLRIECDPEMKGFVDFETFIYRLVAAHVQRGRRGKAGWSCATRRRGVASWSVRGHWYRSSYGSST</sequence>
<dbReference type="GeneID" id="40307962"/>
<dbReference type="InterPro" id="IPR011992">
    <property type="entry name" value="EF-hand-dom_pair"/>
</dbReference>
<dbReference type="RefSeq" id="XP_029215484.1">
    <property type="nucleotide sequence ID" value="XM_029361584.1"/>
</dbReference>
<organism evidence="6 7">
    <name type="scientific">Besnoitia besnoiti</name>
    <name type="common">Apicomplexan protozoan</name>
    <dbReference type="NCBI Taxonomy" id="94643"/>
    <lineage>
        <taxon>Eukaryota</taxon>
        <taxon>Sar</taxon>
        <taxon>Alveolata</taxon>
        <taxon>Apicomplexa</taxon>
        <taxon>Conoidasida</taxon>
        <taxon>Coccidia</taxon>
        <taxon>Eucoccidiorida</taxon>
        <taxon>Eimeriorina</taxon>
        <taxon>Sarcocystidae</taxon>
        <taxon>Besnoitia</taxon>
    </lineage>
</organism>
<dbReference type="Gene3D" id="1.10.238.10">
    <property type="entry name" value="EF-hand"/>
    <property type="match status" value="1"/>
</dbReference>
<keyword evidence="3" id="KW-0677">Repeat</keyword>
<accession>A0A2A9M0H3</accession>
<evidence type="ECO:0000313" key="7">
    <source>
        <dbReference type="Proteomes" id="UP000224006"/>
    </source>
</evidence>
<dbReference type="EMBL" id="NWUJ01000015">
    <property type="protein sequence ID" value="PFH31475.1"/>
    <property type="molecule type" value="Genomic_DNA"/>
</dbReference>
<dbReference type="OrthoDB" id="26525at2759"/>
<dbReference type="GO" id="GO:0005509">
    <property type="term" value="F:calcium ion binding"/>
    <property type="evidence" value="ECO:0007669"/>
    <property type="project" value="InterPro"/>
</dbReference>
<evidence type="ECO:0000256" key="1">
    <source>
        <dbReference type="ARBA" id="ARBA00020786"/>
    </source>
</evidence>
<dbReference type="InterPro" id="IPR050230">
    <property type="entry name" value="CALM/Myosin/TropC-like"/>
</dbReference>
<comment type="caution">
    <text evidence="6">The sequence shown here is derived from an EMBL/GenBank/DDBJ whole genome shotgun (WGS) entry which is preliminary data.</text>
</comment>
<dbReference type="KEGG" id="bbes:BESB_029100"/>
<evidence type="ECO:0000259" key="5">
    <source>
        <dbReference type="PROSITE" id="PS50222"/>
    </source>
</evidence>
<dbReference type="PROSITE" id="PS50222">
    <property type="entry name" value="EF_HAND_2"/>
    <property type="match status" value="1"/>
</dbReference>
<gene>
    <name evidence="6" type="ORF">BESB_029100</name>
</gene>
<dbReference type="PANTHER" id="PTHR23048:SF0">
    <property type="entry name" value="CALMODULIN LIKE 3"/>
    <property type="match status" value="1"/>
</dbReference>
<keyword evidence="7" id="KW-1185">Reference proteome</keyword>
<dbReference type="STRING" id="94643.A0A2A9M0H3"/>
<dbReference type="InterPro" id="IPR002048">
    <property type="entry name" value="EF_hand_dom"/>
</dbReference>
<evidence type="ECO:0000256" key="3">
    <source>
        <dbReference type="ARBA" id="ARBA00022737"/>
    </source>
</evidence>
<keyword evidence="4" id="KW-0007">Acetylation</keyword>
<keyword evidence="2" id="KW-0479">Metal-binding</keyword>
<dbReference type="SUPFAM" id="SSF47473">
    <property type="entry name" value="EF-hand"/>
    <property type="match status" value="1"/>
</dbReference>
<dbReference type="VEuPathDB" id="ToxoDB:BESB_029100"/>
<name>A0A2A9M0H3_BESBE</name>
<dbReference type="AlphaFoldDB" id="A0A2A9M0H3"/>
<dbReference type="Proteomes" id="UP000224006">
    <property type="component" value="Unassembled WGS sequence"/>
</dbReference>
<reference evidence="6 7" key="1">
    <citation type="submission" date="2017-09" db="EMBL/GenBank/DDBJ databases">
        <title>Genome sequencing of Besnoitia besnoiti strain Bb-Ger1.</title>
        <authorList>
            <person name="Schares G."/>
            <person name="Venepally P."/>
            <person name="Lorenzi H.A."/>
        </authorList>
    </citation>
    <scope>NUCLEOTIDE SEQUENCE [LARGE SCALE GENOMIC DNA]</scope>
    <source>
        <strain evidence="6 7">Bb-Ger1</strain>
    </source>
</reference>
<evidence type="ECO:0000256" key="4">
    <source>
        <dbReference type="ARBA" id="ARBA00022990"/>
    </source>
</evidence>
<dbReference type="PANTHER" id="PTHR23048">
    <property type="entry name" value="MYOSIN LIGHT CHAIN 1, 3"/>
    <property type="match status" value="1"/>
</dbReference>
<evidence type="ECO:0000313" key="6">
    <source>
        <dbReference type="EMBL" id="PFH31475.1"/>
    </source>
</evidence>
<proteinExistence type="predicted"/>
<dbReference type="GO" id="GO:0016460">
    <property type="term" value="C:myosin II complex"/>
    <property type="evidence" value="ECO:0007669"/>
    <property type="project" value="TreeGrafter"/>
</dbReference>